<evidence type="ECO:0000313" key="1">
    <source>
        <dbReference type="EMBL" id="MBS2126224.1"/>
    </source>
</evidence>
<protein>
    <submittedName>
        <fullName evidence="1">Uncharacterized protein</fullName>
    </submittedName>
</protein>
<evidence type="ECO:0000313" key="2">
    <source>
        <dbReference type="Proteomes" id="UP000811481"/>
    </source>
</evidence>
<organism evidence="1 2">
    <name type="scientific">'Fragaria x ananassa' phyllody phytoplasma</name>
    <dbReference type="NCBI Taxonomy" id="2358428"/>
    <lineage>
        <taxon>Bacteria</taxon>
        <taxon>Bacillati</taxon>
        <taxon>Mycoplasmatota</taxon>
        <taxon>Mollicutes</taxon>
        <taxon>Acholeplasmatales</taxon>
        <taxon>Acholeplasmataceae</taxon>
        <taxon>Candidatus Phytoplasma</taxon>
        <taxon>16SrXIII (Mexican periwinkle virescence group)</taxon>
    </lineage>
</organism>
<accession>A0ABS5K381</accession>
<name>A0ABS5K381_9MOLU</name>
<keyword evidence="2" id="KW-1185">Reference proteome</keyword>
<proteinExistence type="predicted"/>
<dbReference type="Proteomes" id="UP000811481">
    <property type="component" value="Unassembled WGS sequence"/>
</dbReference>
<dbReference type="EMBL" id="JAGVRH010000001">
    <property type="protein sequence ID" value="MBS2126224.1"/>
    <property type="molecule type" value="Genomic_DNA"/>
</dbReference>
<sequence length="58" mass="7157">MLYLNEFTTNKKDVKLFFHAQKMFNSINNNKSFINFEKEKIEKDYQNNFFFKKLLILV</sequence>
<dbReference type="RefSeq" id="WP_212330884.1">
    <property type="nucleotide sequence ID" value="NZ_JAGVRH010000001.1"/>
</dbReference>
<gene>
    <name evidence="1" type="ORF">J8J04_00620</name>
</gene>
<comment type="caution">
    <text evidence="1">The sequence shown here is derived from an EMBL/GenBank/DDBJ whole genome shotgun (WGS) entry which is preliminary data.</text>
</comment>
<reference evidence="1" key="1">
    <citation type="submission" date="2021-04" db="EMBL/GenBank/DDBJ databases">
        <title>Draft genome sequence of StrPh-CL8, a phytoplasma strain causing strawberry phyllody in Chile.</title>
        <authorList>
            <person name="Cui W."/>
            <person name="Zamorano A."/>
            <person name="Fiore N."/>
        </authorList>
    </citation>
    <scope>NUCLEOTIDE SEQUENCE [LARGE SCALE GENOMIC DNA]</scope>
    <source>
        <strain evidence="1">StrPh-Cl</strain>
    </source>
</reference>